<dbReference type="RefSeq" id="WP_157013667.1">
    <property type="nucleotide sequence ID" value="NZ_BBPI01000060.1"/>
</dbReference>
<keyword evidence="1" id="KW-0732">Signal</keyword>
<dbReference type="eggNOG" id="ENOG5030QJM">
    <property type="taxonomic scope" value="Bacteria"/>
</dbReference>
<protein>
    <submittedName>
        <fullName evidence="2">Uncharacterized protein</fullName>
    </submittedName>
</protein>
<comment type="caution">
    <text evidence="2">The sequence shown here is derived from an EMBL/GenBank/DDBJ whole genome shotgun (WGS) entry which is preliminary data.</text>
</comment>
<evidence type="ECO:0000313" key="3">
    <source>
        <dbReference type="Proteomes" id="UP000032305"/>
    </source>
</evidence>
<reference evidence="2 3" key="1">
    <citation type="submission" date="2014-11" db="EMBL/GenBank/DDBJ databases">
        <title>Whole genome shotgun sequence of Sphingomonas parapaucimobilis NBRC 15100.</title>
        <authorList>
            <person name="Katano-Makiyama Y."/>
            <person name="Hosoyama A."/>
            <person name="Hashimoto M."/>
            <person name="Hosoyama Y."/>
            <person name="Noguchi M."/>
            <person name="Numata M."/>
            <person name="Tsuchikane K."/>
            <person name="Hirakata S."/>
            <person name="Uohara A."/>
            <person name="Shimodaira J."/>
            <person name="Ohji S."/>
            <person name="Ichikawa N."/>
            <person name="Kimura A."/>
            <person name="Yamazoe A."/>
            <person name="Fujita N."/>
        </authorList>
    </citation>
    <scope>NUCLEOTIDE SEQUENCE [LARGE SCALE GENOMIC DNA]</scope>
    <source>
        <strain evidence="2 3">NBRC 15100</strain>
    </source>
</reference>
<name>A0A0A1W7I6_9SPHN</name>
<evidence type="ECO:0000313" key="2">
    <source>
        <dbReference type="EMBL" id="GAM01400.1"/>
    </source>
</evidence>
<keyword evidence="3" id="KW-1185">Reference proteome</keyword>
<accession>A0A0A1W7I6</accession>
<dbReference type="Proteomes" id="UP000032305">
    <property type="component" value="Unassembled WGS sequence"/>
</dbReference>
<dbReference type="OrthoDB" id="7562980at2"/>
<dbReference type="AlphaFoldDB" id="A0A0A1W7I6"/>
<gene>
    <name evidence="2" type="ORF">SP5_060_01060</name>
</gene>
<evidence type="ECO:0000256" key="1">
    <source>
        <dbReference type="SAM" id="SignalP"/>
    </source>
</evidence>
<feature type="chain" id="PRO_5001993479" evidence="1">
    <location>
        <begin position="24"/>
        <end position="263"/>
    </location>
</feature>
<dbReference type="EMBL" id="BBPI01000060">
    <property type="protein sequence ID" value="GAM01400.1"/>
    <property type="molecule type" value="Genomic_DNA"/>
</dbReference>
<feature type="signal peptide" evidence="1">
    <location>
        <begin position="1"/>
        <end position="23"/>
    </location>
</feature>
<organism evidence="2 3">
    <name type="scientific">Sphingomonas parapaucimobilis NBRC 15100</name>
    <dbReference type="NCBI Taxonomy" id="1219049"/>
    <lineage>
        <taxon>Bacteria</taxon>
        <taxon>Pseudomonadati</taxon>
        <taxon>Pseudomonadota</taxon>
        <taxon>Alphaproteobacteria</taxon>
        <taxon>Sphingomonadales</taxon>
        <taxon>Sphingomonadaceae</taxon>
        <taxon>Sphingomonas</taxon>
    </lineage>
</organism>
<sequence length="263" mass="28705">MKARRGHDRLLPWLAVLALPAIAAAPAPVDLSALAPGWRLVASQGPDVEDPGGNTAPGKLHLCLTRNSGKTCRPALDDLLAGPDQPDAFDEAHYLETARIVRPSAERALLWVQVASVHAGNGDQRVGRMALSYDRTGDRFVPVFRQQTSRNNNQEVRFVETGPLRGAIISAVPTSDAPFGFWITVNRINAGGRYAPVLRYRSGTRYGDGNPLAVIDSEMPETLRRLKLWHPGQTIPLPDRACPRPRLIAQVLWCADPPAKAPR</sequence>
<proteinExistence type="predicted"/>